<keyword evidence="11" id="KW-1185">Reference proteome</keyword>
<gene>
    <name evidence="10" type="ORF">PICMEDRAFT_71242</name>
</gene>
<feature type="transmembrane region" description="Helical" evidence="9">
    <location>
        <begin position="64"/>
        <end position="86"/>
    </location>
</feature>
<evidence type="ECO:0000256" key="9">
    <source>
        <dbReference type="SAM" id="Phobius"/>
    </source>
</evidence>
<feature type="transmembrane region" description="Helical" evidence="9">
    <location>
        <begin position="230"/>
        <end position="249"/>
    </location>
</feature>
<keyword evidence="5 9" id="KW-1133">Transmembrane helix</keyword>
<dbReference type="AlphaFoldDB" id="A0A1E3NLX5"/>
<feature type="transmembrane region" description="Helical" evidence="9">
    <location>
        <begin position="98"/>
        <end position="115"/>
    </location>
</feature>
<keyword evidence="4" id="KW-0378">Hydrolase</keyword>
<keyword evidence="7" id="KW-0106">Calcium</keyword>
<evidence type="ECO:0008006" key="12">
    <source>
        <dbReference type="Google" id="ProtNLM"/>
    </source>
</evidence>
<keyword evidence="6 9" id="KW-0472">Membrane</keyword>
<dbReference type="InterPro" id="IPR008901">
    <property type="entry name" value="ACER"/>
</dbReference>
<accession>A0A1E3NLX5</accession>
<keyword evidence="7" id="KW-0479">Metal-binding</keyword>
<comment type="similarity">
    <text evidence="2">Belongs to the alkaline ceramidase family.</text>
</comment>
<comment type="cofactor">
    <cofactor evidence="8">
        <name>Zn(2+)</name>
        <dbReference type="ChEBI" id="CHEBI:29105"/>
    </cofactor>
</comment>
<evidence type="ECO:0000313" key="10">
    <source>
        <dbReference type="EMBL" id="ODQ47130.1"/>
    </source>
</evidence>
<dbReference type="GO" id="GO:0016811">
    <property type="term" value="F:hydrolase activity, acting on carbon-nitrogen (but not peptide) bonds, in linear amides"/>
    <property type="evidence" value="ECO:0007669"/>
    <property type="project" value="InterPro"/>
</dbReference>
<feature type="binding site" evidence="8">
    <location>
        <position position="232"/>
    </location>
    <ligand>
        <name>Zn(2+)</name>
        <dbReference type="ChEBI" id="CHEBI:29105"/>
        <note>catalytic</note>
    </ligand>
</feature>
<reference evidence="10 11" key="1">
    <citation type="journal article" date="2016" name="Proc. Natl. Acad. Sci. U.S.A.">
        <title>Comparative genomics of biotechnologically important yeasts.</title>
        <authorList>
            <person name="Riley R."/>
            <person name="Haridas S."/>
            <person name="Wolfe K.H."/>
            <person name="Lopes M.R."/>
            <person name="Hittinger C.T."/>
            <person name="Goeker M."/>
            <person name="Salamov A.A."/>
            <person name="Wisecaver J.H."/>
            <person name="Long T.M."/>
            <person name="Calvey C.H."/>
            <person name="Aerts A.L."/>
            <person name="Barry K.W."/>
            <person name="Choi C."/>
            <person name="Clum A."/>
            <person name="Coughlan A.Y."/>
            <person name="Deshpande S."/>
            <person name="Douglass A.P."/>
            <person name="Hanson S.J."/>
            <person name="Klenk H.-P."/>
            <person name="LaButti K.M."/>
            <person name="Lapidus A."/>
            <person name="Lindquist E.A."/>
            <person name="Lipzen A.M."/>
            <person name="Meier-Kolthoff J.P."/>
            <person name="Ohm R.A."/>
            <person name="Otillar R.P."/>
            <person name="Pangilinan J.L."/>
            <person name="Peng Y."/>
            <person name="Rokas A."/>
            <person name="Rosa C.A."/>
            <person name="Scheuner C."/>
            <person name="Sibirny A.A."/>
            <person name="Slot J.C."/>
            <person name="Stielow J.B."/>
            <person name="Sun H."/>
            <person name="Kurtzman C.P."/>
            <person name="Blackwell M."/>
            <person name="Grigoriev I.V."/>
            <person name="Jeffries T.W."/>
        </authorList>
    </citation>
    <scope>NUCLEOTIDE SEQUENCE [LARGE SCALE GENOMIC DNA]</scope>
    <source>
        <strain evidence="10 11">NRRL Y-2026</strain>
    </source>
</reference>
<keyword evidence="8" id="KW-0862">Zinc</keyword>
<dbReference type="GO" id="GO:0046872">
    <property type="term" value="F:metal ion binding"/>
    <property type="evidence" value="ECO:0007669"/>
    <property type="project" value="UniProtKB-KW"/>
</dbReference>
<dbReference type="RefSeq" id="XP_019018243.1">
    <property type="nucleotide sequence ID" value="XM_019163868.1"/>
</dbReference>
<keyword evidence="3 9" id="KW-0812">Transmembrane</keyword>
<evidence type="ECO:0000313" key="11">
    <source>
        <dbReference type="Proteomes" id="UP000094455"/>
    </source>
</evidence>
<dbReference type="GO" id="GO:0046514">
    <property type="term" value="P:ceramide catabolic process"/>
    <property type="evidence" value="ECO:0007669"/>
    <property type="project" value="TreeGrafter"/>
</dbReference>
<evidence type="ECO:0000256" key="4">
    <source>
        <dbReference type="ARBA" id="ARBA00022801"/>
    </source>
</evidence>
<name>A0A1E3NLX5_9ASCO</name>
<dbReference type="Proteomes" id="UP000094455">
    <property type="component" value="Unassembled WGS sequence"/>
</dbReference>
<sequence>MFGFSYPTTAFEPYWGPPSATIDWCEENYLFSPYIAEIVNSLTNVGFILLATHHIYSTFKNGHGLLYIFISLGFASVGVGSFMFHSTLWYEHQLMDELPMVWVTAIPFGYIWGWNRPEPWHLLANVGTFLVTSLFTYIYIYVYRNPVFHQAFYAILNFGVIYKTVKTTQECIPDPQVRRRQYKLLILAFSLFIFGFFIWNLDNIFCKTLINWRRSYLGMPLGILLEGHGWWHVFTGLGIYYFVLYNMILTTYMRGEADQYEIVRYGFLVEVRRKRVKMN</sequence>
<comment type="subcellular location">
    <subcellularLocation>
        <location evidence="1">Membrane</location>
        <topology evidence="1">Multi-pass membrane protein</topology>
    </subcellularLocation>
</comment>
<proteinExistence type="inferred from homology"/>
<feature type="binding site" evidence="7">
    <location>
        <position position="28"/>
    </location>
    <ligand>
        <name>Ca(2+)</name>
        <dbReference type="ChEBI" id="CHEBI:29108"/>
    </ligand>
</feature>
<evidence type="ECO:0000256" key="2">
    <source>
        <dbReference type="ARBA" id="ARBA00009780"/>
    </source>
</evidence>
<dbReference type="PANTHER" id="PTHR46187:SF3">
    <property type="entry name" value="ALKALINE CERAMIDASE 3"/>
    <property type="match status" value="1"/>
</dbReference>
<dbReference type="OrthoDB" id="187171at2759"/>
<dbReference type="EMBL" id="KV454002">
    <property type="protein sequence ID" value="ODQ47130.1"/>
    <property type="molecule type" value="Genomic_DNA"/>
</dbReference>
<dbReference type="STRING" id="763406.A0A1E3NLX5"/>
<evidence type="ECO:0000256" key="7">
    <source>
        <dbReference type="PIRSR" id="PIRSR608901-1"/>
    </source>
</evidence>
<dbReference type="GO" id="GO:0046513">
    <property type="term" value="P:ceramide biosynthetic process"/>
    <property type="evidence" value="ECO:0007669"/>
    <property type="project" value="TreeGrafter"/>
</dbReference>
<dbReference type="GeneID" id="30180555"/>
<feature type="binding site" evidence="8">
    <location>
        <position position="85"/>
    </location>
    <ligand>
        <name>Zn(2+)</name>
        <dbReference type="ChEBI" id="CHEBI:29105"/>
        <note>catalytic</note>
    </ligand>
</feature>
<feature type="binding site" evidence="7">
    <location>
        <position position="37"/>
    </location>
    <ligand>
        <name>Ca(2+)</name>
        <dbReference type="ChEBI" id="CHEBI:29108"/>
    </ligand>
</feature>
<feature type="transmembrane region" description="Helical" evidence="9">
    <location>
        <begin position="147"/>
        <end position="165"/>
    </location>
</feature>
<feature type="transmembrane region" description="Helical" evidence="9">
    <location>
        <begin position="34"/>
        <end position="52"/>
    </location>
</feature>
<dbReference type="Pfam" id="PF05875">
    <property type="entry name" value="Ceramidase"/>
    <property type="match status" value="1"/>
</dbReference>
<feature type="binding site" evidence="7">
    <location>
        <position position="24"/>
    </location>
    <ligand>
        <name>Ca(2+)</name>
        <dbReference type="ChEBI" id="CHEBI:29108"/>
    </ligand>
</feature>
<feature type="binding site" evidence="7">
    <location>
        <position position="26"/>
    </location>
    <ligand>
        <name>Ca(2+)</name>
        <dbReference type="ChEBI" id="CHEBI:29108"/>
    </ligand>
</feature>
<protein>
    <recommendedName>
        <fullName evidence="12">Alkaline ceramidase</fullName>
    </recommendedName>
</protein>
<evidence type="ECO:0000256" key="1">
    <source>
        <dbReference type="ARBA" id="ARBA00004141"/>
    </source>
</evidence>
<feature type="binding site" evidence="8">
    <location>
        <position position="228"/>
    </location>
    <ligand>
        <name>Zn(2+)</name>
        <dbReference type="ChEBI" id="CHEBI:29105"/>
        <note>catalytic</note>
    </ligand>
</feature>
<feature type="transmembrane region" description="Helical" evidence="9">
    <location>
        <begin position="185"/>
        <end position="210"/>
    </location>
</feature>
<evidence type="ECO:0000256" key="6">
    <source>
        <dbReference type="ARBA" id="ARBA00023136"/>
    </source>
</evidence>
<feature type="transmembrane region" description="Helical" evidence="9">
    <location>
        <begin position="122"/>
        <end position="141"/>
    </location>
</feature>
<feature type="binding site" evidence="7">
    <location>
        <position position="23"/>
    </location>
    <ligand>
        <name>Ca(2+)</name>
        <dbReference type="ChEBI" id="CHEBI:29108"/>
    </ligand>
</feature>
<evidence type="ECO:0000256" key="8">
    <source>
        <dbReference type="PIRSR" id="PIRSR608901-2"/>
    </source>
</evidence>
<organism evidence="10 11">
    <name type="scientific">Pichia membranifaciens NRRL Y-2026</name>
    <dbReference type="NCBI Taxonomy" id="763406"/>
    <lineage>
        <taxon>Eukaryota</taxon>
        <taxon>Fungi</taxon>
        <taxon>Dikarya</taxon>
        <taxon>Ascomycota</taxon>
        <taxon>Saccharomycotina</taxon>
        <taxon>Pichiomycetes</taxon>
        <taxon>Pichiales</taxon>
        <taxon>Pichiaceae</taxon>
        <taxon>Pichia</taxon>
    </lineage>
</organism>
<dbReference type="PANTHER" id="PTHR46187">
    <property type="entry name" value="ALKALINE CERAMIDASE 3"/>
    <property type="match status" value="1"/>
</dbReference>
<evidence type="ECO:0000256" key="5">
    <source>
        <dbReference type="ARBA" id="ARBA00022989"/>
    </source>
</evidence>
<dbReference type="GO" id="GO:0005789">
    <property type="term" value="C:endoplasmic reticulum membrane"/>
    <property type="evidence" value="ECO:0007669"/>
    <property type="project" value="TreeGrafter"/>
</dbReference>
<evidence type="ECO:0000256" key="3">
    <source>
        <dbReference type="ARBA" id="ARBA00022692"/>
    </source>
</evidence>